<dbReference type="AlphaFoldDB" id="A0A840X2W0"/>
<keyword evidence="1" id="KW-0472">Membrane</keyword>
<comment type="caution">
    <text evidence="2">The sequence shown here is derived from an EMBL/GenBank/DDBJ whole genome shotgun (WGS) entry which is preliminary data.</text>
</comment>
<evidence type="ECO:0000313" key="3">
    <source>
        <dbReference type="Proteomes" id="UP000553766"/>
    </source>
</evidence>
<evidence type="ECO:0000313" key="2">
    <source>
        <dbReference type="EMBL" id="MBB5515007.1"/>
    </source>
</evidence>
<reference evidence="2 3" key="1">
    <citation type="submission" date="2020-08" db="EMBL/GenBank/DDBJ databases">
        <title>Genomic Encyclopedia of Type Strains, Phase IV (KMG-IV): sequencing the most valuable type-strain genomes for metagenomic binning, comparative biology and taxonomic classification.</title>
        <authorList>
            <person name="Goeker M."/>
        </authorList>
    </citation>
    <scope>NUCLEOTIDE SEQUENCE [LARGE SCALE GENOMIC DNA]</scope>
    <source>
        <strain evidence="2 3">DSM 103377</strain>
    </source>
</reference>
<organism evidence="2 3">
    <name type="scientific">Rubricella aquisinus</name>
    <dbReference type="NCBI Taxonomy" id="2028108"/>
    <lineage>
        <taxon>Bacteria</taxon>
        <taxon>Pseudomonadati</taxon>
        <taxon>Pseudomonadota</taxon>
        <taxon>Alphaproteobacteria</taxon>
        <taxon>Rhodobacterales</taxon>
        <taxon>Paracoccaceae</taxon>
        <taxon>Rubricella</taxon>
    </lineage>
</organism>
<dbReference type="RefSeq" id="WP_184009197.1">
    <property type="nucleotide sequence ID" value="NZ_JACIJS010000003.1"/>
</dbReference>
<keyword evidence="3" id="KW-1185">Reference proteome</keyword>
<gene>
    <name evidence="2" type="ORF">FHS89_001017</name>
</gene>
<sequence>MPLKGRKQTLFWTCLAALVIGAHIAMLNSDTMPRDVAWRLLTVNASIWAVILIPALFLSWRVRRTRGDK</sequence>
<dbReference type="EMBL" id="JACIJS010000003">
    <property type="protein sequence ID" value="MBB5515007.1"/>
    <property type="molecule type" value="Genomic_DNA"/>
</dbReference>
<evidence type="ECO:0000256" key="1">
    <source>
        <dbReference type="SAM" id="Phobius"/>
    </source>
</evidence>
<proteinExistence type="predicted"/>
<dbReference type="Proteomes" id="UP000553766">
    <property type="component" value="Unassembled WGS sequence"/>
</dbReference>
<feature type="transmembrane region" description="Helical" evidence="1">
    <location>
        <begin position="45"/>
        <end position="62"/>
    </location>
</feature>
<keyword evidence="1" id="KW-1133">Transmembrane helix</keyword>
<name>A0A840X2W0_9RHOB</name>
<protein>
    <submittedName>
        <fullName evidence="2">Uncharacterized protein</fullName>
    </submittedName>
</protein>
<accession>A0A840X2W0</accession>
<keyword evidence="1" id="KW-0812">Transmembrane</keyword>